<dbReference type="EMBL" id="FN649733">
    <property type="protein sequence ID" value="CBJ28893.1"/>
    <property type="molecule type" value="Genomic_DNA"/>
</dbReference>
<protein>
    <recommendedName>
        <fullName evidence="2">Metallo-beta-lactamase domain-containing protein</fullName>
    </recommendedName>
</protein>
<sequence length="298" mass="32819">MQGETFAHKSGKSAVVRQPETEEERRGAYRAMHACPTSSIRVEASDPIARDALKDFPFPVDSERLPGVFHLGFHGESSFGCSPWLVQRPEGNMMMDSPRFHPGLAKELDAKGGVSLMVLSHIDDVGDHQRWKERFPNMKRVMHKADVQRYGDTRNIEIKLDSDSADGQIGSRDYWQLGDGLRALHTPGHSRGSVTLLYHGNNKSAHPAAEGGGSAQAEGIAFTGDHLALSGRTGALTGFPRYGYDLAMQSESIELLARPDLKFRWILPGHGRMIRFENDEDRASQIMVAAANTKAGRA</sequence>
<dbReference type="Gene3D" id="3.60.15.10">
    <property type="entry name" value="Ribonuclease Z/Hydroxyacylglutathione hydrolase-like"/>
    <property type="match status" value="1"/>
</dbReference>
<dbReference type="InParanoid" id="D7FIS6"/>
<evidence type="ECO:0000313" key="3">
    <source>
        <dbReference type="EMBL" id="CBJ28893.1"/>
    </source>
</evidence>
<proteinExistence type="predicted"/>
<feature type="region of interest" description="Disordered" evidence="1">
    <location>
        <begin position="1"/>
        <end position="26"/>
    </location>
</feature>
<dbReference type="InterPro" id="IPR001279">
    <property type="entry name" value="Metallo-B-lactamas"/>
</dbReference>
<dbReference type="eggNOG" id="ENOG502QPS3">
    <property type="taxonomic scope" value="Eukaryota"/>
</dbReference>
<feature type="domain" description="Metallo-beta-lactamase" evidence="2">
    <location>
        <begin position="80"/>
        <end position="270"/>
    </location>
</feature>
<accession>D7FIS6</accession>
<dbReference type="OrthoDB" id="17458at2759"/>
<evidence type="ECO:0000256" key="1">
    <source>
        <dbReference type="SAM" id="MobiDB-lite"/>
    </source>
</evidence>
<dbReference type="EMBL" id="FN647892">
    <property type="protein sequence ID" value="CBJ28893.1"/>
    <property type="molecule type" value="Genomic_DNA"/>
</dbReference>
<dbReference type="SUPFAM" id="SSF56281">
    <property type="entry name" value="Metallo-hydrolase/oxidoreductase"/>
    <property type="match status" value="1"/>
</dbReference>
<dbReference type="PANTHER" id="PTHR42773:SF1">
    <property type="entry name" value="METALLO-BETA-LACTAMASE FAMILY PROTEIN"/>
    <property type="match status" value="1"/>
</dbReference>
<gene>
    <name evidence="3" type="ORF">Esi_0123_0054</name>
</gene>
<evidence type="ECO:0000313" key="4">
    <source>
        <dbReference type="Proteomes" id="UP000002630"/>
    </source>
</evidence>
<name>D7FIS6_ECTSI</name>
<dbReference type="InterPro" id="IPR036866">
    <property type="entry name" value="RibonucZ/Hydroxyglut_hydro"/>
</dbReference>
<organism evidence="3 4">
    <name type="scientific">Ectocarpus siliculosus</name>
    <name type="common">Brown alga</name>
    <name type="synonym">Conferva siliculosa</name>
    <dbReference type="NCBI Taxonomy" id="2880"/>
    <lineage>
        <taxon>Eukaryota</taxon>
        <taxon>Sar</taxon>
        <taxon>Stramenopiles</taxon>
        <taxon>Ochrophyta</taxon>
        <taxon>PX clade</taxon>
        <taxon>Phaeophyceae</taxon>
        <taxon>Ectocarpales</taxon>
        <taxon>Ectocarpaceae</taxon>
        <taxon>Ectocarpus</taxon>
    </lineage>
</organism>
<keyword evidence="4" id="KW-1185">Reference proteome</keyword>
<dbReference type="Pfam" id="PF13370">
    <property type="entry name" value="Fer4_13"/>
    <property type="match status" value="1"/>
</dbReference>
<dbReference type="CDD" id="cd07727">
    <property type="entry name" value="YmaE-like_MBL-fold"/>
    <property type="match status" value="1"/>
</dbReference>
<dbReference type="PANTHER" id="PTHR42773">
    <property type="entry name" value="METALLO-BETA-LACTAMASE-RELATED"/>
    <property type="match status" value="1"/>
</dbReference>
<dbReference type="STRING" id="2880.D7FIS6"/>
<reference evidence="3 4" key="1">
    <citation type="journal article" date="2010" name="Nature">
        <title>The Ectocarpus genome and the independent evolution of multicellularity in brown algae.</title>
        <authorList>
            <person name="Cock J.M."/>
            <person name="Sterck L."/>
            <person name="Rouze P."/>
            <person name="Scornet D."/>
            <person name="Allen A.E."/>
            <person name="Amoutzias G."/>
            <person name="Anthouard V."/>
            <person name="Artiguenave F."/>
            <person name="Aury J.M."/>
            <person name="Badger J.H."/>
            <person name="Beszteri B."/>
            <person name="Billiau K."/>
            <person name="Bonnet E."/>
            <person name="Bothwell J.H."/>
            <person name="Bowler C."/>
            <person name="Boyen C."/>
            <person name="Brownlee C."/>
            <person name="Carrano C.J."/>
            <person name="Charrier B."/>
            <person name="Cho G.Y."/>
            <person name="Coelho S.M."/>
            <person name="Collen J."/>
            <person name="Corre E."/>
            <person name="Da Silva C."/>
            <person name="Delage L."/>
            <person name="Delaroque N."/>
            <person name="Dittami S.M."/>
            <person name="Doulbeau S."/>
            <person name="Elias M."/>
            <person name="Farnham G."/>
            <person name="Gachon C.M."/>
            <person name="Gschloessl B."/>
            <person name="Heesch S."/>
            <person name="Jabbari K."/>
            <person name="Jubin C."/>
            <person name="Kawai H."/>
            <person name="Kimura K."/>
            <person name="Kloareg B."/>
            <person name="Kupper F.C."/>
            <person name="Lang D."/>
            <person name="Le Bail A."/>
            <person name="Leblanc C."/>
            <person name="Lerouge P."/>
            <person name="Lohr M."/>
            <person name="Lopez P.J."/>
            <person name="Martens C."/>
            <person name="Maumus F."/>
            <person name="Michel G."/>
            <person name="Miranda-Saavedra D."/>
            <person name="Morales J."/>
            <person name="Moreau H."/>
            <person name="Motomura T."/>
            <person name="Nagasato C."/>
            <person name="Napoli C.A."/>
            <person name="Nelson D.R."/>
            <person name="Nyvall-Collen P."/>
            <person name="Peters A.F."/>
            <person name="Pommier C."/>
            <person name="Potin P."/>
            <person name="Poulain J."/>
            <person name="Quesneville H."/>
            <person name="Read B."/>
            <person name="Rensing S.A."/>
            <person name="Ritter A."/>
            <person name="Rousvoal S."/>
            <person name="Samanta M."/>
            <person name="Samson G."/>
            <person name="Schroeder D.C."/>
            <person name="Segurens B."/>
            <person name="Strittmatter M."/>
            <person name="Tonon T."/>
            <person name="Tregear J.W."/>
            <person name="Valentin K."/>
            <person name="von Dassow P."/>
            <person name="Yamagishi T."/>
            <person name="Van de Peer Y."/>
            <person name="Wincker P."/>
        </authorList>
    </citation>
    <scope>NUCLEOTIDE SEQUENCE [LARGE SCALE GENOMIC DNA]</scope>
    <source>
        <strain evidence="4">Ec32 / CCAP1310/4</strain>
    </source>
</reference>
<dbReference type="AlphaFoldDB" id="D7FIS6"/>
<dbReference type="SMART" id="SM00849">
    <property type="entry name" value="Lactamase_B"/>
    <property type="match status" value="1"/>
</dbReference>
<dbReference type="OMA" id="RYCFSGD"/>
<dbReference type="Proteomes" id="UP000002630">
    <property type="component" value="Linkage Group LG08"/>
</dbReference>
<evidence type="ECO:0000259" key="2">
    <source>
        <dbReference type="SMART" id="SM00849"/>
    </source>
</evidence>